<feature type="region of interest" description="Disordered" evidence="1">
    <location>
        <begin position="362"/>
        <end position="386"/>
    </location>
</feature>
<dbReference type="AlphaFoldDB" id="A0A1J5E8X1"/>
<comment type="caution">
    <text evidence="2">The sequence shown here is derived from an EMBL/GenBank/DDBJ whole genome shotgun (WGS) entry which is preliminary data.</text>
</comment>
<proteinExistence type="predicted"/>
<dbReference type="SUPFAM" id="SSF56935">
    <property type="entry name" value="Porins"/>
    <property type="match status" value="1"/>
</dbReference>
<dbReference type="STRING" id="1817895.AUJ95_04525"/>
<dbReference type="Proteomes" id="UP000183085">
    <property type="component" value="Unassembled WGS sequence"/>
</dbReference>
<feature type="compositionally biased region" description="Basic and acidic residues" evidence="1">
    <location>
        <begin position="376"/>
        <end position="386"/>
    </location>
</feature>
<accession>A0A1J5E8X1</accession>
<dbReference type="EMBL" id="MNYI01000119">
    <property type="protein sequence ID" value="OIP40455.1"/>
    <property type="molecule type" value="Genomic_DNA"/>
</dbReference>
<name>A0A1J5E8X1_9BACT</name>
<evidence type="ECO:0000313" key="2">
    <source>
        <dbReference type="EMBL" id="OIP40455.1"/>
    </source>
</evidence>
<protein>
    <submittedName>
        <fullName evidence="2">Uncharacterized protein</fullName>
    </submittedName>
</protein>
<dbReference type="Gene3D" id="2.40.160.60">
    <property type="entry name" value="Outer membrane protein transport protein (OMPP1/FadL/TodX)"/>
    <property type="match status" value="1"/>
</dbReference>
<sequence length="730" mass="82825">MLHRYLYVSLCLCAFCLLLLPATSFGFNERFIGARPMGMGGAFVAVADDANTMSWNPAGLPMLQRYEFNNVWGNQDDLGQMSLYTNLIVPVFDENCALGFGWQNLKIKPISLSKGEWAFSGARRYGKWSLGGSGRSIYRDTKQRLDKDIGFKVDVGALWIPFDTMRLALVKYGMFGTDLQENEPIKYKMGLCYHPPGNKNLLFAIDKDNLDTYWGIEFWLKKQILKTDIALRLGGNSSKGITLNRANSLGANLLQIDYASSGNNSYSSISLGYEYITSLFNLQGVSLDPFFSNLFVCTYKSLEDGKIPLGTITVENKMKDVPIVVWLSIDMKEYTDNKAVPLQMELSLEKSRMPIKKTAGTATTIGTGTNQPRVTSTEDKRQEAEDKCTIPPGYIARIKMVNLPVSENILNVKGNVSISPEIKLYYTMRDEVKDITPKCGNVNICGNNGTGTYQVNWNQIGMLATFMVIEKNSFMADFMNEVKRCYLKTKEFATFPTDMPENIFKVMYLFDALKIWGITYTERRDYKTGASKDTYLRCPDEILSSRFTNGNDEDMSVLMAACMKYWDIPVGFLDGGPTKKENFMPIFSTGVPANDGTNTMGYNNVFLFNPEWGTKTTWLPLKIPKWKDNFIVICQQATEFYRGEENGKKAKEEYRFKAMFLPEESNFTLSIPIKKSGEKKLVFSDKLWVRVYEEFRIDIQKFNELSSYRNFFGEVKIEPLPETVKKASGI</sequence>
<reference evidence="2 3" key="1">
    <citation type="journal article" date="2016" name="Environ. Microbiol.">
        <title>Genomic resolution of a cold subsurface aquifer community provides metabolic insights for novel microbes adapted to high CO concentrations.</title>
        <authorList>
            <person name="Probst A.J."/>
            <person name="Castelle C.J."/>
            <person name="Singh A."/>
            <person name="Brown C.T."/>
            <person name="Anantharaman K."/>
            <person name="Sharon I."/>
            <person name="Hug L.A."/>
            <person name="Burstein D."/>
            <person name="Emerson J.B."/>
            <person name="Thomas B.C."/>
            <person name="Banfield J.F."/>
        </authorList>
    </citation>
    <scope>NUCLEOTIDE SEQUENCE [LARGE SCALE GENOMIC DNA]</scope>
    <source>
        <strain evidence="2">CG2_30_40_21</strain>
    </source>
</reference>
<organism evidence="2 3">
    <name type="scientific">Candidatus Desantisbacteria bacterium CG2_30_40_21</name>
    <dbReference type="NCBI Taxonomy" id="1817895"/>
    <lineage>
        <taxon>Bacteria</taxon>
        <taxon>Candidatus Desantisiibacteriota</taxon>
    </lineage>
</organism>
<gene>
    <name evidence="2" type="ORF">AUJ95_04525</name>
</gene>
<evidence type="ECO:0000313" key="3">
    <source>
        <dbReference type="Proteomes" id="UP000183085"/>
    </source>
</evidence>
<evidence type="ECO:0000256" key="1">
    <source>
        <dbReference type="SAM" id="MobiDB-lite"/>
    </source>
</evidence>